<evidence type="ECO:0000313" key="3">
    <source>
        <dbReference type="RefSeq" id="XP_032809268.1"/>
    </source>
</evidence>
<dbReference type="AlphaFoldDB" id="A0AAJ7T320"/>
<dbReference type="InterPro" id="IPR014848">
    <property type="entry name" value="Rgp1"/>
</dbReference>
<name>A0AAJ7T320_PETMA</name>
<feature type="compositionally biased region" description="Basic and acidic residues" evidence="1">
    <location>
        <begin position="202"/>
        <end position="214"/>
    </location>
</feature>
<evidence type="ECO:0000313" key="2">
    <source>
        <dbReference type="Proteomes" id="UP001318040"/>
    </source>
</evidence>
<accession>A0AAJ7T320</accession>
<evidence type="ECO:0000256" key="1">
    <source>
        <dbReference type="SAM" id="MobiDB-lite"/>
    </source>
</evidence>
<dbReference type="Proteomes" id="UP001318040">
    <property type="component" value="Chromosome 13"/>
</dbReference>
<organism evidence="2 3">
    <name type="scientific">Petromyzon marinus</name>
    <name type="common">Sea lamprey</name>
    <dbReference type="NCBI Taxonomy" id="7757"/>
    <lineage>
        <taxon>Eukaryota</taxon>
        <taxon>Metazoa</taxon>
        <taxon>Chordata</taxon>
        <taxon>Craniata</taxon>
        <taxon>Vertebrata</taxon>
        <taxon>Cyclostomata</taxon>
        <taxon>Hyperoartia</taxon>
        <taxon>Petromyzontiformes</taxon>
        <taxon>Petromyzontidae</taxon>
        <taxon>Petromyzon</taxon>
    </lineage>
</organism>
<dbReference type="PANTHER" id="PTHR12507">
    <property type="entry name" value="REDUCED GROWTH PHENOTYPE 1 RGP1, YEAST -RELATED"/>
    <property type="match status" value="1"/>
</dbReference>
<proteinExistence type="predicted"/>
<dbReference type="RefSeq" id="XP_032809268.1">
    <property type="nucleotide sequence ID" value="XM_032953377.1"/>
</dbReference>
<feature type="region of interest" description="Disordered" evidence="1">
    <location>
        <begin position="177"/>
        <end position="214"/>
    </location>
</feature>
<feature type="compositionally biased region" description="Acidic residues" evidence="1">
    <location>
        <begin position="191"/>
        <end position="201"/>
    </location>
</feature>
<sequence length="414" mass="44521">MIEMVAELTRGPVFLAGEVLECVVTFTNPEVWLHSSAGRESGSETLAWASVQLHCQMLVSEVHVALPPSSPRIPGSQAMSETAFVPNRGERGQCVLSTAPKILFCDLRLAPGESKAFVYRETLPADAPPSLNGQAVRYAYRLSVGCQRLQGTHATALLRMPFRVLVLQGLLDYRPLDEDDGTMAPVNPFLDDGDDDDDGDGGDGKDKEWDSDKQGGSKLIDVAIDLIADVTSRSRPCALNVVSPQGGVGRLSVARTAYRLGEEVSCSIDFSAGEVRCLHFSVLLQAQESVEASTCQHRHGSPAPVTHASHHELCLHTGGTHAALPVPLHAPPSFSSSLVSVRWRLHFQFVVAVEPEAVPPLQRGSAPGLGCVWRGAQSVRTETLSWDLPITVLPCDPLTARSGWLVEPCGSMLL</sequence>
<protein>
    <submittedName>
        <fullName evidence="3">RAB6A-GEF complex partner protein 2-like</fullName>
    </submittedName>
</protein>
<keyword evidence="2" id="KW-1185">Reference proteome</keyword>
<dbReference type="KEGG" id="pmrn:116941951"/>
<reference evidence="3" key="1">
    <citation type="submission" date="2025-08" db="UniProtKB">
        <authorList>
            <consortium name="RefSeq"/>
        </authorList>
    </citation>
    <scope>IDENTIFICATION</scope>
    <source>
        <tissue evidence="3">Sperm</tissue>
    </source>
</reference>
<gene>
    <name evidence="3" type="primary">LOC116941951</name>
</gene>
<dbReference type="Pfam" id="PF08737">
    <property type="entry name" value="Rgp1"/>
    <property type="match status" value="2"/>
</dbReference>